<feature type="transmembrane region" description="Helical" evidence="13">
    <location>
        <begin position="29"/>
        <end position="49"/>
    </location>
</feature>
<evidence type="ECO:0000256" key="6">
    <source>
        <dbReference type="ARBA" id="ARBA00022737"/>
    </source>
</evidence>
<evidence type="ECO:0000256" key="7">
    <source>
        <dbReference type="ARBA" id="ARBA00022989"/>
    </source>
</evidence>
<evidence type="ECO:0000313" key="16">
    <source>
        <dbReference type="EMBL" id="SKB39423.1"/>
    </source>
</evidence>
<dbReference type="EC" id="2.7.8.-" evidence="13 14"/>
<evidence type="ECO:0000256" key="8">
    <source>
        <dbReference type="ARBA" id="ARBA00023098"/>
    </source>
</evidence>
<protein>
    <recommendedName>
        <fullName evidence="13 14">Cardiolipin synthase</fullName>
        <shortName evidence="13">CL synthase</shortName>
        <ecNumber evidence="13 14">2.7.8.-</ecNumber>
    </recommendedName>
</protein>
<evidence type="ECO:0000256" key="10">
    <source>
        <dbReference type="ARBA" id="ARBA00023209"/>
    </source>
</evidence>
<dbReference type="HAMAP" id="MF_01916">
    <property type="entry name" value="Cardiolipin_synth_Cls"/>
    <property type="match status" value="1"/>
</dbReference>
<feature type="active site" evidence="13">
    <location>
        <position position="236"/>
    </location>
</feature>
<evidence type="ECO:0000256" key="12">
    <source>
        <dbReference type="ARBA" id="ARBA00057569"/>
    </source>
</evidence>
<keyword evidence="4 13" id="KW-0808">Transferase</keyword>
<dbReference type="PROSITE" id="PS50035">
    <property type="entry name" value="PLD"/>
    <property type="match status" value="2"/>
</dbReference>
<keyword evidence="10 13" id="KW-0594">Phospholipid biosynthesis</keyword>
<reference evidence="17" key="1">
    <citation type="submission" date="2017-02" db="EMBL/GenBank/DDBJ databases">
        <authorList>
            <person name="Varghese N."/>
            <person name="Submissions S."/>
        </authorList>
    </citation>
    <scope>NUCLEOTIDE SEQUENCE [LARGE SCALE GENOMIC DNA]</scope>
    <source>
        <strain evidence="17">ATCC 35199</strain>
    </source>
</reference>
<evidence type="ECO:0000256" key="3">
    <source>
        <dbReference type="ARBA" id="ARBA00022516"/>
    </source>
</evidence>
<keyword evidence="7 13" id="KW-1133">Transmembrane helix</keyword>
<comment type="caution">
    <text evidence="13">Lacks conserved residue(s) required for the propagation of feature annotation.</text>
</comment>
<keyword evidence="9 13" id="KW-0472">Membrane</keyword>
<dbReference type="RefSeq" id="WP_013360507.1">
    <property type="nucleotide sequence ID" value="NZ_CP154629.1"/>
</dbReference>
<dbReference type="Pfam" id="PF13396">
    <property type="entry name" value="PLDc_N"/>
    <property type="match status" value="1"/>
</dbReference>
<feature type="active site" evidence="13">
    <location>
        <position position="229"/>
    </location>
</feature>
<dbReference type="InterPro" id="IPR025202">
    <property type="entry name" value="PLD-like_dom"/>
</dbReference>
<evidence type="ECO:0000256" key="11">
    <source>
        <dbReference type="ARBA" id="ARBA00023264"/>
    </source>
</evidence>
<evidence type="ECO:0000256" key="1">
    <source>
        <dbReference type="ARBA" id="ARBA00004651"/>
    </source>
</evidence>
<dbReference type="Gene3D" id="3.30.870.10">
    <property type="entry name" value="Endonuclease Chain A"/>
    <property type="match status" value="2"/>
</dbReference>
<accession>A0A1T5AXS0</accession>
<gene>
    <name evidence="16" type="ORF">SAMN02745120_1236</name>
</gene>
<dbReference type="FunFam" id="3.30.870.10:FF:000021">
    <property type="entry name" value="Cardiolipin synthase"/>
    <property type="match status" value="1"/>
</dbReference>
<keyword evidence="6" id="KW-0677">Repeat</keyword>
<dbReference type="InterPro" id="IPR022924">
    <property type="entry name" value="Cardiolipin_synthase"/>
</dbReference>
<dbReference type="CDD" id="cd09110">
    <property type="entry name" value="PLDc_CLS_1"/>
    <property type="match status" value="1"/>
</dbReference>
<feature type="active site" evidence="13">
    <location>
        <position position="405"/>
    </location>
</feature>
<dbReference type="NCBIfam" id="TIGR04265">
    <property type="entry name" value="bac_cardiolipin"/>
    <property type="match status" value="1"/>
</dbReference>
<dbReference type="CDD" id="cd09112">
    <property type="entry name" value="PLDc_CLS_2"/>
    <property type="match status" value="1"/>
</dbReference>
<feature type="active site" evidence="13">
    <location>
        <position position="407"/>
    </location>
</feature>
<evidence type="ECO:0000256" key="9">
    <source>
        <dbReference type="ARBA" id="ARBA00023136"/>
    </source>
</evidence>
<dbReference type="EMBL" id="FUYN01000002">
    <property type="protein sequence ID" value="SKB39423.1"/>
    <property type="molecule type" value="Genomic_DNA"/>
</dbReference>
<dbReference type="SMART" id="SM00155">
    <property type="entry name" value="PLDc"/>
    <property type="match status" value="2"/>
</dbReference>
<organism evidence="16 17">
    <name type="scientific">Acetoanaerobium noterae</name>
    <dbReference type="NCBI Taxonomy" id="745369"/>
    <lineage>
        <taxon>Bacteria</taxon>
        <taxon>Bacillati</taxon>
        <taxon>Bacillota</taxon>
        <taxon>Clostridia</taxon>
        <taxon>Peptostreptococcales</taxon>
        <taxon>Filifactoraceae</taxon>
        <taxon>Acetoanaerobium</taxon>
    </lineage>
</organism>
<evidence type="ECO:0000256" key="13">
    <source>
        <dbReference type="HAMAP-Rule" id="MF_01916"/>
    </source>
</evidence>
<keyword evidence="8 13" id="KW-0443">Lipid metabolism</keyword>
<evidence type="ECO:0000256" key="14">
    <source>
        <dbReference type="NCBIfam" id="TIGR04265"/>
    </source>
</evidence>
<dbReference type="InterPro" id="IPR001736">
    <property type="entry name" value="PLipase_D/transphosphatidylase"/>
</dbReference>
<keyword evidence="17" id="KW-1185">Reference proteome</keyword>
<evidence type="ECO:0000313" key="17">
    <source>
        <dbReference type="Proteomes" id="UP000243406"/>
    </source>
</evidence>
<keyword evidence="5 13" id="KW-0812">Transmembrane</keyword>
<evidence type="ECO:0000256" key="5">
    <source>
        <dbReference type="ARBA" id="ARBA00022692"/>
    </source>
</evidence>
<dbReference type="SUPFAM" id="SSF56024">
    <property type="entry name" value="Phospholipase D/nuclease"/>
    <property type="match status" value="2"/>
</dbReference>
<feature type="domain" description="PLD phosphodiesterase" evidence="15">
    <location>
        <begin position="400"/>
        <end position="427"/>
    </location>
</feature>
<dbReference type="Proteomes" id="UP000243406">
    <property type="component" value="Unassembled WGS sequence"/>
</dbReference>
<keyword evidence="11 13" id="KW-1208">Phospholipid metabolism</keyword>
<dbReference type="InterPro" id="IPR027379">
    <property type="entry name" value="CLS_N"/>
</dbReference>
<keyword evidence="3 13" id="KW-0444">Lipid biosynthesis</keyword>
<dbReference type="InterPro" id="IPR030874">
    <property type="entry name" value="Cardiolipin_synth_Firmi"/>
</dbReference>
<comment type="function">
    <text evidence="12 13">Catalyzes the reversible phosphatidyl group transfer from one phosphatidylglycerol molecule to another to form cardiolipin (CL) (diphosphatidylglycerol) and glycerol.</text>
</comment>
<keyword evidence="2 13" id="KW-1003">Cell membrane</keyword>
<dbReference type="FunFam" id="3.30.870.10:FF:000014">
    <property type="entry name" value="Cardiolipin synthase"/>
    <property type="match status" value="1"/>
</dbReference>
<proteinExistence type="inferred from homology"/>
<comment type="subcellular location">
    <subcellularLocation>
        <location evidence="1 13">Cell membrane</location>
        <topology evidence="1 13">Multi-pass membrane protein</topology>
    </subcellularLocation>
</comment>
<dbReference type="GO" id="GO:0032049">
    <property type="term" value="P:cardiolipin biosynthetic process"/>
    <property type="evidence" value="ECO:0007669"/>
    <property type="project" value="UniProtKB-UniRule"/>
</dbReference>
<dbReference type="AlphaFoldDB" id="A0A1T5AXS0"/>
<evidence type="ECO:0000256" key="4">
    <source>
        <dbReference type="ARBA" id="ARBA00022679"/>
    </source>
</evidence>
<comment type="catalytic activity">
    <reaction evidence="13">
        <text>2 a 1,2-diacyl-sn-glycero-3-phospho-(1'-sn-glycerol) = a cardiolipin + glycerol</text>
        <dbReference type="Rhea" id="RHEA:31451"/>
        <dbReference type="ChEBI" id="CHEBI:17754"/>
        <dbReference type="ChEBI" id="CHEBI:62237"/>
        <dbReference type="ChEBI" id="CHEBI:64716"/>
    </reaction>
</comment>
<feature type="active site" evidence="13">
    <location>
        <position position="412"/>
    </location>
</feature>
<comment type="similarity">
    <text evidence="13">Belongs to the phospholipase D family. Cardiolipin synthase subfamily.</text>
</comment>
<feature type="domain" description="PLD phosphodiesterase" evidence="15">
    <location>
        <begin position="224"/>
        <end position="251"/>
    </location>
</feature>
<dbReference type="PANTHER" id="PTHR21248">
    <property type="entry name" value="CARDIOLIPIN SYNTHASE"/>
    <property type="match status" value="1"/>
</dbReference>
<sequence length="487" mass="56232">MTFTIFFAILAIFVSLLIFFENRDPAKTISWLLVMIFLPGIGFVLYLLFGENLRSSKVKKTKVAVAKFLNSQDIKGMISLQILSATQKQALKDNVMFHDLESEGKKKVMQLILNSERSPFTLNNKVDIYTDGLDKFEQMLKDIENARSYIHLEYFIVKNSEIGKKLKDALIKKAKQGVKVRFIYDEIGSFRLIFHPDFAREMKSAGIEFRPFIHIHFPYIHRKFNYRNHRKICVIDGEIGYIGGLNIGDEYVHENKKFGFWRDTHLRIEGESVYMLQTIFLVDYYIGSGQKLNQQELFPSMAYKGDSLIQIVSSGPDNQYESIYNAYFSSIAHAKNTIYIETPYFIPDDALLTALRTAVLSSVDVRIIFPSFPDHNVVYYASLSYLEELLELGCKVYLYEKGFIHSKMILVDEEIASVGTANMDIRSFMINFEVNAFIYDEPTISRLYEIFEADIKDSKELLYSDFKARPIVQKIAESAARLFSPIL</sequence>
<name>A0A1T5AXS0_9FIRM</name>
<dbReference type="GO" id="GO:0005886">
    <property type="term" value="C:plasma membrane"/>
    <property type="evidence" value="ECO:0007669"/>
    <property type="project" value="UniProtKB-SubCell"/>
</dbReference>
<evidence type="ECO:0000259" key="15">
    <source>
        <dbReference type="PROSITE" id="PS50035"/>
    </source>
</evidence>
<dbReference type="Pfam" id="PF13091">
    <property type="entry name" value="PLDc_2"/>
    <property type="match status" value="2"/>
</dbReference>
<evidence type="ECO:0000256" key="2">
    <source>
        <dbReference type="ARBA" id="ARBA00022475"/>
    </source>
</evidence>
<dbReference type="OrthoDB" id="9762009at2"/>
<dbReference type="PANTHER" id="PTHR21248:SF22">
    <property type="entry name" value="PHOSPHOLIPASE D"/>
    <property type="match status" value="1"/>
</dbReference>
<dbReference type="GO" id="GO:0008808">
    <property type="term" value="F:cardiolipin synthase activity"/>
    <property type="evidence" value="ECO:0007669"/>
    <property type="project" value="UniProtKB-UniRule"/>
</dbReference>
<feature type="active site" evidence="13">
    <location>
        <position position="231"/>
    </location>
</feature>